<gene>
    <name evidence="2" type="ORF">NCAST_25_00030</name>
</gene>
<feature type="compositionally biased region" description="Basic and acidic residues" evidence="1">
    <location>
        <begin position="205"/>
        <end position="216"/>
    </location>
</feature>
<proteinExistence type="predicted"/>
<evidence type="ECO:0000313" key="2">
    <source>
        <dbReference type="EMBL" id="GAD84583.1"/>
    </source>
</evidence>
<evidence type="ECO:0000313" key="3">
    <source>
        <dbReference type="Proteomes" id="UP000017048"/>
    </source>
</evidence>
<feature type="compositionally biased region" description="Low complexity" evidence="1">
    <location>
        <begin position="192"/>
        <end position="203"/>
    </location>
</feature>
<dbReference type="RefSeq" id="WP_022566426.1">
    <property type="nucleotide sequence ID" value="NZ_BAFO02000025.1"/>
</dbReference>
<evidence type="ECO:0008006" key="4">
    <source>
        <dbReference type="Google" id="ProtNLM"/>
    </source>
</evidence>
<dbReference type="STRING" id="1824.SAMN05444423_103716"/>
<feature type="region of interest" description="Disordered" evidence="1">
    <location>
        <begin position="190"/>
        <end position="216"/>
    </location>
</feature>
<protein>
    <recommendedName>
        <fullName evidence="4">OmdA domain containing protein</fullName>
    </recommendedName>
</protein>
<name>U5EDS7_NOCAS</name>
<evidence type="ECO:0000256" key="1">
    <source>
        <dbReference type="SAM" id="MobiDB-lite"/>
    </source>
</evidence>
<dbReference type="Pfam" id="PF13376">
    <property type="entry name" value="OmdA"/>
    <property type="match status" value="1"/>
</dbReference>
<organism evidence="2 3">
    <name type="scientific">Nocardia asteroides NBRC 15531</name>
    <dbReference type="NCBI Taxonomy" id="1110697"/>
    <lineage>
        <taxon>Bacteria</taxon>
        <taxon>Bacillati</taxon>
        <taxon>Actinomycetota</taxon>
        <taxon>Actinomycetes</taxon>
        <taxon>Mycobacteriales</taxon>
        <taxon>Nocardiaceae</taxon>
        <taxon>Nocardia</taxon>
    </lineage>
</organism>
<accession>U5EDS7</accession>
<dbReference type="GeneID" id="91514829"/>
<sequence>MNQIDFITCADATEWETWLAANHATVDEIWVRIAKKNAPSPSVTITETLDGALCYGWIDSHRRALDAHHYLQRYSPRRARSPWSQVNVAKAEALIAAGRMRPVGYAAIEEAVADGRWAAAYERQRTAEIPAELAAALAEMPGAQAAYAALGRSDQYRLFLPILKATSPTARANRVSQAIDALTEELAVHRLGSSSSPQSGVPGAVHHERPHSAATP</sequence>
<dbReference type="EMBL" id="BAFO02000025">
    <property type="protein sequence ID" value="GAD84583.1"/>
    <property type="molecule type" value="Genomic_DNA"/>
</dbReference>
<keyword evidence="3" id="KW-1185">Reference proteome</keyword>
<dbReference type="eggNOG" id="COG4430">
    <property type="taxonomic scope" value="Bacteria"/>
</dbReference>
<dbReference type="AlphaFoldDB" id="U5EDS7"/>
<comment type="caution">
    <text evidence="2">The sequence shown here is derived from an EMBL/GenBank/DDBJ whole genome shotgun (WGS) entry which is preliminary data.</text>
</comment>
<dbReference type="Proteomes" id="UP000017048">
    <property type="component" value="Unassembled WGS sequence"/>
</dbReference>
<reference evidence="2 3" key="1">
    <citation type="journal article" date="2014" name="BMC Genomics">
        <title>Genome based analysis of type-I polyketide synthase and nonribosomal peptide synthetase gene clusters in seven strains of five representative Nocardia species.</title>
        <authorList>
            <person name="Komaki H."/>
            <person name="Ichikawa N."/>
            <person name="Hosoyama A."/>
            <person name="Takahashi-Nakaguchi A."/>
            <person name="Matsuzawa T."/>
            <person name="Suzuki K."/>
            <person name="Fujita N."/>
            <person name="Gonoi T."/>
        </authorList>
    </citation>
    <scope>NUCLEOTIDE SEQUENCE [LARGE SCALE GENOMIC DNA]</scope>
    <source>
        <strain evidence="2 3">NBRC 15531</strain>
    </source>
</reference>
<dbReference type="OrthoDB" id="9796999at2"/>